<evidence type="ECO:0000313" key="3">
    <source>
        <dbReference type="EMBL" id="OGH87017.1"/>
    </source>
</evidence>
<keyword evidence="1" id="KW-0732">Signal</keyword>
<name>A0A1F6NSX2_9BACT</name>
<evidence type="ECO:0000313" key="4">
    <source>
        <dbReference type="Proteomes" id="UP000177151"/>
    </source>
</evidence>
<dbReference type="InterPro" id="IPR039564">
    <property type="entry name" value="Peptidase_C39-like"/>
</dbReference>
<protein>
    <recommendedName>
        <fullName evidence="2">Peptidase C39-like domain-containing protein</fullName>
    </recommendedName>
</protein>
<feature type="domain" description="Peptidase C39-like" evidence="2">
    <location>
        <begin position="25"/>
        <end position="168"/>
    </location>
</feature>
<reference evidence="3 4" key="1">
    <citation type="journal article" date="2016" name="Nat. Commun.">
        <title>Thousands of microbial genomes shed light on interconnected biogeochemical processes in an aquifer system.</title>
        <authorList>
            <person name="Anantharaman K."/>
            <person name="Brown C.T."/>
            <person name="Hug L.A."/>
            <person name="Sharon I."/>
            <person name="Castelle C.J."/>
            <person name="Probst A.J."/>
            <person name="Thomas B.C."/>
            <person name="Singh A."/>
            <person name="Wilkins M.J."/>
            <person name="Karaoz U."/>
            <person name="Brodie E.L."/>
            <person name="Williams K.H."/>
            <person name="Hubbard S.S."/>
            <person name="Banfield J.F."/>
        </authorList>
    </citation>
    <scope>NUCLEOTIDE SEQUENCE [LARGE SCALE GENOMIC DNA]</scope>
</reference>
<organism evidence="3 4">
    <name type="scientific">Candidatus Magasanikbacteria bacterium RIFOXYA1_FULL_40_8</name>
    <dbReference type="NCBI Taxonomy" id="1798694"/>
    <lineage>
        <taxon>Bacteria</taxon>
        <taxon>Candidatus Magasanikiibacteriota</taxon>
    </lineage>
</organism>
<evidence type="ECO:0000259" key="2">
    <source>
        <dbReference type="Pfam" id="PF13529"/>
    </source>
</evidence>
<accession>A0A1F6NSX2</accession>
<proteinExistence type="predicted"/>
<dbReference type="Gene3D" id="3.90.70.10">
    <property type="entry name" value="Cysteine proteinases"/>
    <property type="match status" value="1"/>
</dbReference>
<dbReference type="Proteomes" id="UP000177151">
    <property type="component" value="Unassembled WGS sequence"/>
</dbReference>
<sequence>MYFRYVILFFLFSLSFANPAFSKSLNVPFTVQAPDANWNQPWQDACEETVIAMVDYFYSKNTFTTGKAKEAILQMIKIKEKYLGTSLDENAETIALLINNFLTWEAYIRINPTLEDIKKEIDNNRPVIMPAHGKYLYNPYFQNGGPEYHSLVISGYDDEKQEFITQEPGTRHGLDFRYSYGNIMNAMHDFLPGGQTKFGDKTAIFTSPNITSSANDDADGDGLVKIKEIELKTLLWSYDSDNDGYRDGQEIEAGYSPISANALLGTLIKTPDSPMVYLFFNNTIRHILNEAVFISHGWKWFNIFTVPGNFIENLETGAEISQ</sequence>
<gene>
    <name evidence="3" type="ORF">A2206_01095</name>
</gene>
<comment type="caution">
    <text evidence="3">The sequence shown here is derived from an EMBL/GenBank/DDBJ whole genome shotgun (WGS) entry which is preliminary data.</text>
</comment>
<evidence type="ECO:0000256" key="1">
    <source>
        <dbReference type="SAM" id="SignalP"/>
    </source>
</evidence>
<dbReference type="EMBL" id="MFQP01000065">
    <property type="protein sequence ID" value="OGH87017.1"/>
    <property type="molecule type" value="Genomic_DNA"/>
</dbReference>
<feature type="chain" id="PRO_5009525840" description="Peptidase C39-like domain-containing protein" evidence="1">
    <location>
        <begin position="23"/>
        <end position="322"/>
    </location>
</feature>
<feature type="signal peptide" evidence="1">
    <location>
        <begin position="1"/>
        <end position="22"/>
    </location>
</feature>
<dbReference type="AlphaFoldDB" id="A0A1F6NSX2"/>
<dbReference type="Pfam" id="PF13529">
    <property type="entry name" value="Peptidase_C39_2"/>
    <property type="match status" value="1"/>
</dbReference>